<gene>
    <name evidence="1" type="ORF">ACFOX3_15550</name>
</gene>
<keyword evidence="2" id="KW-1185">Reference proteome</keyword>
<dbReference type="Proteomes" id="UP001595840">
    <property type="component" value="Unassembled WGS sequence"/>
</dbReference>
<sequence>MDSTPQYSGKPTLYLDQNILDLFVKNSVGSLGRELMDKFQIVYSDETLKEIRRSSGYEIDFLNVLKDLDSYHLKIVVEQPGFIVTDKATITSRDVFEAFEEHCSNDNEYGNIENSMSQWLFKFSGGRSGDSISDIHEEQLAAFTQLMDGMLENADELPVEMRTQIKEYSELMKEQYESTLHELENTMSRDIPDTKEWNGIKSYRESVGIGPKELNNIEPPKVIEKIWNAFKVKLPKNDHINSLEDFFQTRINPIYPDRPYHLHQKVTGMYNMLNTLGYFPDSKVHKEKRFIAAMSDNSHASMASFCNLLLSRDESFVKKVRAVYEYLGVQTEVRLVTVSNA</sequence>
<comment type="caution">
    <text evidence="1">The sequence shown here is derived from an EMBL/GenBank/DDBJ whole genome shotgun (WGS) entry which is preliminary data.</text>
</comment>
<evidence type="ECO:0000313" key="1">
    <source>
        <dbReference type="EMBL" id="MFC4363730.1"/>
    </source>
</evidence>
<evidence type="ECO:0000313" key="2">
    <source>
        <dbReference type="Proteomes" id="UP001595840"/>
    </source>
</evidence>
<evidence type="ECO:0008006" key="3">
    <source>
        <dbReference type="Google" id="ProtNLM"/>
    </source>
</evidence>
<reference evidence="2" key="1">
    <citation type="journal article" date="2019" name="Int. J. Syst. Evol. Microbiol.">
        <title>The Global Catalogue of Microorganisms (GCM) 10K type strain sequencing project: providing services to taxonomists for standard genome sequencing and annotation.</title>
        <authorList>
            <consortium name="The Broad Institute Genomics Platform"/>
            <consortium name="The Broad Institute Genome Sequencing Center for Infectious Disease"/>
            <person name="Wu L."/>
            <person name="Ma J."/>
        </authorList>
    </citation>
    <scope>NUCLEOTIDE SEQUENCE [LARGE SCALE GENOMIC DNA]</scope>
    <source>
        <strain evidence="2">CECT 8570</strain>
    </source>
</reference>
<dbReference type="EMBL" id="JBHSCX010000020">
    <property type="protein sequence ID" value="MFC4363730.1"/>
    <property type="molecule type" value="Genomic_DNA"/>
</dbReference>
<accession>A0ABV8V925</accession>
<proteinExistence type="predicted"/>
<protein>
    <recommendedName>
        <fullName evidence="3">DUF4435 domain-containing protein</fullName>
    </recommendedName>
</protein>
<dbReference type="RefSeq" id="WP_290261709.1">
    <property type="nucleotide sequence ID" value="NZ_JAUFQG010000004.1"/>
</dbReference>
<name>A0ABV8V925_9GAMM</name>
<organism evidence="1 2">
    <name type="scientific">Simiduia curdlanivorans</name>
    <dbReference type="NCBI Taxonomy" id="1492769"/>
    <lineage>
        <taxon>Bacteria</taxon>
        <taxon>Pseudomonadati</taxon>
        <taxon>Pseudomonadota</taxon>
        <taxon>Gammaproteobacteria</taxon>
        <taxon>Cellvibrionales</taxon>
        <taxon>Cellvibrionaceae</taxon>
        <taxon>Simiduia</taxon>
    </lineage>
</organism>